<evidence type="ECO:0000313" key="3">
    <source>
        <dbReference type="EMBL" id="AFL75246.1"/>
    </source>
</evidence>
<reference evidence="3 4" key="1">
    <citation type="submission" date="2012-06" db="EMBL/GenBank/DDBJ databases">
        <title>Complete sequence of Thiocystis violascens DSM 198.</title>
        <authorList>
            <consortium name="US DOE Joint Genome Institute"/>
            <person name="Lucas S."/>
            <person name="Han J."/>
            <person name="Lapidus A."/>
            <person name="Cheng J.-F."/>
            <person name="Goodwin L."/>
            <person name="Pitluck S."/>
            <person name="Peters L."/>
            <person name="Ovchinnikova G."/>
            <person name="Teshima H."/>
            <person name="Detter J.C."/>
            <person name="Han C."/>
            <person name="Tapia R."/>
            <person name="Land M."/>
            <person name="Hauser L."/>
            <person name="Kyrpides N."/>
            <person name="Ivanova N."/>
            <person name="Pagani I."/>
            <person name="Vogl K."/>
            <person name="Liu Z."/>
            <person name="Frigaard N.-U."/>
            <person name="Bryant D."/>
            <person name="Woyke T."/>
        </authorList>
    </citation>
    <scope>NUCLEOTIDE SEQUENCE [LARGE SCALE GENOMIC DNA]</scope>
    <source>
        <strain evidence="4">ATCC 17096 / DSM 198 / 6111</strain>
    </source>
</reference>
<gene>
    <name evidence="3" type="ordered locus">Thivi_3376</name>
</gene>
<feature type="region of interest" description="Disordered" evidence="1">
    <location>
        <begin position="164"/>
        <end position="184"/>
    </location>
</feature>
<dbReference type="KEGG" id="tvi:Thivi_3376"/>
<dbReference type="eggNOG" id="COG1638">
    <property type="taxonomic scope" value="Bacteria"/>
</dbReference>
<proteinExistence type="predicted"/>
<keyword evidence="2" id="KW-0732">Signal</keyword>
<dbReference type="HOGENOM" id="CLU_1008107_0_0_6"/>
<evidence type="ECO:0000256" key="2">
    <source>
        <dbReference type="SAM" id="SignalP"/>
    </source>
</evidence>
<feature type="compositionally biased region" description="Low complexity" evidence="1">
    <location>
        <begin position="27"/>
        <end position="66"/>
    </location>
</feature>
<feature type="region of interest" description="Disordered" evidence="1">
    <location>
        <begin position="210"/>
        <end position="276"/>
    </location>
</feature>
<dbReference type="RefSeq" id="WP_014779651.1">
    <property type="nucleotide sequence ID" value="NC_018012.1"/>
</dbReference>
<dbReference type="AlphaFoldDB" id="I3YE28"/>
<sequence>MTVTKPFLPLASSAALVLALTQTLSAPSATAAEPQPAPTKAAEPAAPAPYPASAKPADATPTPAETARAEAKERRAAMLAERKKRYDELRASAAEMGVEMPESPPWETLPEMAVPHDMRNEDNAAMNQWREDMRARMQERMRAITPEERQAMREERWKRMRADAAERGIEMPETPPWEEAEKRRQEMEKRFEEYRKTVEQMTDEQREAAQALFGRTPERMSRPMPYPDAGPAQESWGYPGDGAYRNAPRGMMHPHMMPYPEAPGYDQGPPPWSTGN</sequence>
<accession>I3YE28</accession>
<name>I3YE28_THIV6</name>
<evidence type="ECO:0000313" key="4">
    <source>
        <dbReference type="Proteomes" id="UP000006062"/>
    </source>
</evidence>
<feature type="signal peptide" evidence="2">
    <location>
        <begin position="1"/>
        <end position="31"/>
    </location>
</feature>
<dbReference type="EMBL" id="CP003154">
    <property type="protein sequence ID" value="AFL75246.1"/>
    <property type="molecule type" value="Genomic_DNA"/>
</dbReference>
<evidence type="ECO:0000256" key="1">
    <source>
        <dbReference type="SAM" id="MobiDB-lite"/>
    </source>
</evidence>
<organism evidence="3 4">
    <name type="scientific">Thiocystis violascens (strain ATCC 17096 / DSM 198 / 6111)</name>
    <name type="common">Chromatium violascens</name>
    <dbReference type="NCBI Taxonomy" id="765911"/>
    <lineage>
        <taxon>Bacteria</taxon>
        <taxon>Pseudomonadati</taxon>
        <taxon>Pseudomonadota</taxon>
        <taxon>Gammaproteobacteria</taxon>
        <taxon>Chromatiales</taxon>
        <taxon>Chromatiaceae</taxon>
        <taxon>Thiocystis</taxon>
    </lineage>
</organism>
<protein>
    <submittedName>
        <fullName evidence="3">Uncharacterized protein</fullName>
    </submittedName>
</protein>
<feature type="chain" id="PRO_5003682478" evidence="2">
    <location>
        <begin position="32"/>
        <end position="276"/>
    </location>
</feature>
<keyword evidence="4" id="KW-1185">Reference proteome</keyword>
<feature type="region of interest" description="Disordered" evidence="1">
    <location>
        <begin position="27"/>
        <end position="74"/>
    </location>
</feature>
<dbReference type="OrthoDB" id="5772823at2"/>
<dbReference type="Proteomes" id="UP000006062">
    <property type="component" value="Chromosome"/>
</dbReference>